<comment type="caution">
    <text evidence="6">The sequence shown here is derived from an EMBL/GenBank/DDBJ whole genome shotgun (WGS) entry which is preliminary data.</text>
</comment>
<sequence>MTSDSSSRSSSSDEEDEKSTGKKPNTNSIDNSLDAIENQLSSISFNAPIDENTATFADYNHESVSEINDGSLTETVGERRVISIGESSSSRGTGLWTKNMEVEVEMDGSMASPSSSGYAGERGSSGSVSVTSGCGSDGVREVRDNGSTAGDDGVNSLDTDRGQWTSGKRHADEDDTSVSWRKRKKHFFILSHSGKPIYSRYGDEHKLAGFSATLQAIISFVENGGDRVKLVRAGKHQVVFLVKGPIYLVCISCTEEPYESLRGQLELLYGQMILILTRSVDRCFEKNPKFDMTPLLGGTDAVFYLLIHSFSQNPATFLHAYTCLPLAYATRQAAGAILQDVADTGVVFAILMCKDKVVSLVGLQKASLHPDDMLLMANFVMSSESFRTSESFSPICLPRYNPMAFLYAYVHYLDADTYLILLTGSSQAFFHLKECRIRIETVLSKSNVLSEVQRSMSEGGLRIDQLPVDPSARSGSLFHLNQRKPSPETVVGVGGPAGLLHFIYRSIYLDQYVSSEFASPINSRPQQKRLYRAYQRLYASMHDKGVGPHKTQFRRDENYVLLCWVTQDFELYAAFDPLADKAVAIRICNRVCQWVKDVENEIFLLGASPFSW</sequence>
<dbReference type="PANTHER" id="PTHR13027:SF7">
    <property type="entry name" value="VACUOLAR FUSION PROTEIN MON1 HOMOLOG"/>
    <property type="match status" value="1"/>
</dbReference>
<accession>A0AAD8NKT0</accession>
<protein>
    <recommendedName>
        <fullName evidence="1">Vacuolar fusion protein MON1 homolog</fullName>
    </recommendedName>
</protein>
<dbReference type="InterPro" id="IPR043970">
    <property type="entry name" value="FUZ/MON1/HPS1_longin_3"/>
</dbReference>
<dbReference type="Pfam" id="PF19036">
    <property type="entry name" value="Fuz_longin_1"/>
    <property type="match status" value="1"/>
</dbReference>
<evidence type="ECO:0000259" key="4">
    <source>
        <dbReference type="Pfam" id="PF19037"/>
    </source>
</evidence>
<feature type="domain" description="FUZ/MON1/HPS1 third Longin" evidence="5">
    <location>
        <begin position="498"/>
        <end position="598"/>
    </location>
</feature>
<feature type="compositionally biased region" description="Low complexity" evidence="2">
    <location>
        <begin position="121"/>
        <end position="134"/>
    </location>
</feature>
<feature type="compositionally biased region" description="Polar residues" evidence="2">
    <location>
        <begin position="22"/>
        <end position="31"/>
    </location>
</feature>
<evidence type="ECO:0000259" key="3">
    <source>
        <dbReference type="Pfam" id="PF19036"/>
    </source>
</evidence>
<dbReference type="InterPro" id="IPR004353">
    <property type="entry name" value="Mon1"/>
</dbReference>
<dbReference type="GO" id="GO:0006623">
    <property type="term" value="P:protein targeting to vacuole"/>
    <property type="evidence" value="ECO:0007669"/>
    <property type="project" value="UniProtKB-UniRule"/>
</dbReference>
<organism evidence="6 7">
    <name type="scientific">Tagetes erecta</name>
    <name type="common">African marigold</name>
    <dbReference type="NCBI Taxonomy" id="13708"/>
    <lineage>
        <taxon>Eukaryota</taxon>
        <taxon>Viridiplantae</taxon>
        <taxon>Streptophyta</taxon>
        <taxon>Embryophyta</taxon>
        <taxon>Tracheophyta</taxon>
        <taxon>Spermatophyta</taxon>
        <taxon>Magnoliopsida</taxon>
        <taxon>eudicotyledons</taxon>
        <taxon>Gunneridae</taxon>
        <taxon>Pentapetalae</taxon>
        <taxon>asterids</taxon>
        <taxon>campanulids</taxon>
        <taxon>Asterales</taxon>
        <taxon>Asteraceae</taxon>
        <taxon>Asteroideae</taxon>
        <taxon>Heliantheae alliance</taxon>
        <taxon>Tageteae</taxon>
        <taxon>Tagetes</taxon>
    </lineage>
</organism>
<evidence type="ECO:0000259" key="5">
    <source>
        <dbReference type="Pfam" id="PF19038"/>
    </source>
</evidence>
<dbReference type="PANTHER" id="PTHR13027">
    <property type="entry name" value="SAND PROTEIN-RELATED"/>
    <property type="match status" value="1"/>
</dbReference>
<evidence type="ECO:0000256" key="1">
    <source>
        <dbReference type="RuleBase" id="RU367048"/>
    </source>
</evidence>
<comment type="function">
    <text evidence="1">Plays an important role in membrane trafficking through the secretory apparatus.</text>
</comment>
<comment type="similarity">
    <text evidence="1">Belongs to the MON1/SAND family.</text>
</comment>
<proteinExistence type="inferred from homology"/>
<feature type="region of interest" description="Disordered" evidence="2">
    <location>
        <begin position="107"/>
        <end position="176"/>
    </location>
</feature>
<keyword evidence="7" id="KW-1185">Reference proteome</keyword>
<gene>
    <name evidence="6" type="ORF">QVD17_32850</name>
</gene>
<dbReference type="InterPro" id="IPR043972">
    <property type="entry name" value="FUZ/MON1/HPS1_longin_1"/>
</dbReference>
<evidence type="ECO:0000313" key="7">
    <source>
        <dbReference type="Proteomes" id="UP001229421"/>
    </source>
</evidence>
<name>A0AAD8NKT0_TARER</name>
<evidence type="ECO:0000313" key="6">
    <source>
        <dbReference type="EMBL" id="KAK1411961.1"/>
    </source>
</evidence>
<dbReference type="GO" id="GO:0016192">
    <property type="term" value="P:vesicle-mediated transport"/>
    <property type="evidence" value="ECO:0007669"/>
    <property type="project" value="InterPro"/>
</dbReference>
<dbReference type="InterPro" id="IPR043971">
    <property type="entry name" value="FUZ/MON1/HPS1_longin_2"/>
</dbReference>
<dbReference type="AlphaFoldDB" id="A0AAD8NKT0"/>
<feature type="domain" description="FUZ/MON1/HPS1 first Longin" evidence="3">
    <location>
        <begin position="185"/>
        <end position="300"/>
    </location>
</feature>
<reference evidence="6" key="1">
    <citation type="journal article" date="2023" name="bioRxiv">
        <title>Improved chromosome-level genome assembly for marigold (Tagetes erecta).</title>
        <authorList>
            <person name="Jiang F."/>
            <person name="Yuan L."/>
            <person name="Wang S."/>
            <person name="Wang H."/>
            <person name="Xu D."/>
            <person name="Wang A."/>
            <person name="Fan W."/>
        </authorList>
    </citation>
    <scope>NUCLEOTIDE SEQUENCE</scope>
    <source>
        <strain evidence="6">WSJ</strain>
        <tissue evidence="6">Leaf</tissue>
    </source>
</reference>
<evidence type="ECO:0000256" key="2">
    <source>
        <dbReference type="SAM" id="MobiDB-lite"/>
    </source>
</evidence>
<feature type="domain" description="FUZ/MON1/HPS1 second Longin" evidence="4">
    <location>
        <begin position="345"/>
        <end position="438"/>
    </location>
</feature>
<feature type="compositionally biased region" description="Low complexity" evidence="2">
    <location>
        <begin position="1"/>
        <end position="10"/>
    </location>
</feature>
<dbReference type="Pfam" id="PF19037">
    <property type="entry name" value="Fuz_longin_2"/>
    <property type="match status" value="1"/>
</dbReference>
<feature type="region of interest" description="Disordered" evidence="2">
    <location>
        <begin position="1"/>
        <end position="34"/>
    </location>
</feature>
<dbReference type="Pfam" id="PF19038">
    <property type="entry name" value="Fuz_longin_3"/>
    <property type="match status" value="1"/>
</dbReference>
<dbReference type="Proteomes" id="UP001229421">
    <property type="component" value="Unassembled WGS sequence"/>
</dbReference>
<dbReference type="EMBL" id="JAUHHV010000009">
    <property type="protein sequence ID" value="KAK1411961.1"/>
    <property type="molecule type" value="Genomic_DNA"/>
</dbReference>
<dbReference type="PRINTS" id="PR01546">
    <property type="entry name" value="YEAST73DUF"/>
</dbReference>